<keyword evidence="2" id="KW-1185">Reference proteome</keyword>
<sequence>MNSAESRADTGAPPVDVATIRASVTQVLPPEVTPTDRATLETLTGMLRGHMQLLIPEVEQAAAKQPADDVPRYVALACVREARGKLDARPVLMPSDAVAYVRRLGRSLLALCDHYETLTGVRVCLACDQPIRQGESTRPYDQVSPSGGAAFSGRIHDHCANAVRIR</sequence>
<accession>A0A7X1J2B8</accession>
<evidence type="ECO:0000313" key="2">
    <source>
        <dbReference type="Proteomes" id="UP000584670"/>
    </source>
</evidence>
<comment type="caution">
    <text evidence="1">The sequence shown here is derived from an EMBL/GenBank/DDBJ whole genome shotgun (WGS) entry which is preliminary data.</text>
</comment>
<dbReference type="EMBL" id="JACMSF010000010">
    <property type="protein sequence ID" value="MBC2902344.1"/>
    <property type="molecule type" value="Genomic_DNA"/>
</dbReference>
<dbReference type="RefSeq" id="WP_186282254.1">
    <property type="nucleotide sequence ID" value="NZ_JACMSF010000010.1"/>
</dbReference>
<dbReference type="Proteomes" id="UP000584670">
    <property type="component" value="Unassembled WGS sequence"/>
</dbReference>
<proteinExistence type="predicted"/>
<organism evidence="1 2">
    <name type="scientific">Streptomyces cupreus</name>
    <dbReference type="NCBI Taxonomy" id="2759956"/>
    <lineage>
        <taxon>Bacteria</taxon>
        <taxon>Bacillati</taxon>
        <taxon>Actinomycetota</taxon>
        <taxon>Actinomycetes</taxon>
        <taxon>Kitasatosporales</taxon>
        <taxon>Streptomycetaceae</taxon>
        <taxon>Streptomyces</taxon>
    </lineage>
</organism>
<gene>
    <name evidence="1" type="ORF">H4N64_12120</name>
</gene>
<dbReference type="InterPro" id="IPR046300">
    <property type="entry name" value="DUF6415"/>
</dbReference>
<dbReference type="Pfam" id="PF19979">
    <property type="entry name" value="DUF6415"/>
    <property type="match status" value="1"/>
</dbReference>
<dbReference type="AlphaFoldDB" id="A0A7X1J2B8"/>
<reference evidence="1 2" key="1">
    <citation type="submission" date="2020-08" db="EMBL/GenBank/DDBJ databases">
        <title>Streptomyces sp. PSKA01 genome sequencing and assembly.</title>
        <authorList>
            <person name="Mandal S."/>
            <person name="Maiti P.K."/>
            <person name="Das P."/>
        </authorList>
    </citation>
    <scope>NUCLEOTIDE SEQUENCE [LARGE SCALE GENOMIC DNA]</scope>
    <source>
        <strain evidence="1 2">PSKA01</strain>
    </source>
</reference>
<protein>
    <submittedName>
        <fullName evidence="1">Uncharacterized protein</fullName>
    </submittedName>
</protein>
<name>A0A7X1J2B8_9ACTN</name>
<evidence type="ECO:0000313" key="1">
    <source>
        <dbReference type="EMBL" id="MBC2902344.1"/>
    </source>
</evidence>